<feature type="transmembrane region" description="Helical" evidence="1">
    <location>
        <begin position="60"/>
        <end position="80"/>
    </location>
</feature>
<dbReference type="Proteomes" id="UP000007473">
    <property type="component" value="Chromosome"/>
</dbReference>
<reference evidence="2 3" key="1">
    <citation type="journal article" date="2011" name="J. Bacteriol.">
        <title>Genome sequence of the repetitive-sequence-rich Mycoplasma fermentans strain M64.</title>
        <authorList>
            <person name="Shu H.W."/>
            <person name="Liu T.T."/>
            <person name="Chang H.Y."/>
            <person name="Liu Y.M."/>
            <person name="Wu K.M."/>
            <person name="Shu H.Y."/>
            <person name="Tsai S.F."/>
            <person name="Hsiao K.J."/>
            <person name="Hu W.S."/>
            <person name="Ng W.V."/>
        </authorList>
    </citation>
    <scope>NUCLEOTIDE SEQUENCE [LARGE SCALE GENOMIC DNA]</scope>
    <source>
        <strain evidence="2 3">M64</strain>
    </source>
</reference>
<keyword evidence="1" id="KW-0812">Transmembrane</keyword>
<keyword evidence="1" id="KW-0472">Membrane</keyword>
<organism evidence="2 3">
    <name type="scientific">Mycoplasmopsis fermentans (strain M64)</name>
    <name type="common">Mycoplasma fermentans</name>
    <dbReference type="NCBI Taxonomy" id="943945"/>
    <lineage>
        <taxon>Bacteria</taxon>
        <taxon>Bacillati</taxon>
        <taxon>Mycoplasmatota</taxon>
        <taxon>Mycoplasmoidales</taxon>
        <taxon>Metamycoplasmataceae</taxon>
        <taxon>Mycoplasmopsis</taxon>
    </lineage>
</organism>
<feature type="transmembrane region" description="Helical" evidence="1">
    <location>
        <begin position="92"/>
        <end position="115"/>
    </location>
</feature>
<dbReference type="EMBL" id="CP002458">
    <property type="protein sequence ID" value="ADV34996.1"/>
    <property type="molecule type" value="Genomic_DNA"/>
</dbReference>
<proteinExistence type="predicted"/>
<dbReference type="RefSeq" id="WP_013527176.1">
    <property type="nucleotide sequence ID" value="NC_014921.1"/>
</dbReference>
<sequence length="181" mass="21683">MNNNNQQQELVEPKTTIFNDRETIKKRWPWMLAFGLIFITMILIPIGVKKFPFHDKSTDMLYWYIGVKCFALLFLIFGFVHTTFFKIARSFYYRLMVIVALYQVVPFILRFFGYLPNFNNINIWLSLYFVVSLIIFIVPYATLTFISNKMSKTDQKFKSRERSLREEYITGQKPKDEEGLY</sequence>
<evidence type="ECO:0000256" key="1">
    <source>
        <dbReference type="SAM" id="Phobius"/>
    </source>
</evidence>
<protein>
    <submittedName>
        <fullName evidence="2">Uncharacterized protein</fullName>
    </submittedName>
</protein>
<dbReference type="KEGG" id="mfm:MfeM64YM_1001"/>
<evidence type="ECO:0000313" key="3">
    <source>
        <dbReference type="Proteomes" id="UP000007473"/>
    </source>
</evidence>
<name>A0AB32XDJ0_MYCFM</name>
<dbReference type="AlphaFoldDB" id="A0AB32XDJ0"/>
<accession>A0AB32XDJ0</accession>
<feature type="transmembrane region" description="Helical" evidence="1">
    <location>
        <begin position="28"/>
        <end position="48"/>
    </location>
</feature>
<keyword evidence="1" id="KW-1133">Transmembrane helix</keyword>
<evidence type="ECO:0000313" key="2">
    <source>
        <dbReference type="EMBL" id="ADV34996.1"/>
    </source>
</evidence>
<feature type="transmembrane region" description="Helical" evidence="1">
    <location>
        <begin position="121"/>
        <end position="146"/>
    </location>
</feature>
<gene>
    <name evidence="2" type="ordered locus">MfeM64YM_1001</name>
</gene>